<gene>
    <name evidence="1" type="ORF">M9Y10_017927</name>
</gene>
<sequence length="371" mass="43936">MGKIMKSTTTIPNMYVDEKLHLLICDAPGFLDNRGPKQETLNSFSIDQLFNSECKIKIILVISQSEASISQRRGAKVIENIERILNIIPNEKELEQGLCMIISNSEFQTPREILSELIKGNPNQNLIKWCNFFINHENERLFNFPRASYDEIGKNYIFDDRNRLLRFLRTSPIINPTHQVVLSVESQLQIIKVANYYGSIEILLKKFIKACRKKYRLESFKDWIEWSKSFHQIHQNLSNIKSPRDLGRIIDNYIKHSKVVDKRICKIYRYDCIFKFMNHIEGFEKVHENNIEEQSRKVFSDEINIIEQTICLKKSRIYIYEKEKEYQKKKEVFPVLIDEVSKSREYVNQFRYRVNSLTREFNAGQANRSKG</sequence>
<keyword evidence="2" id="KW-1185">Reference proteome</keyword>
<proteinExistence type="predicted"/>
<evidence type="ECO:0000313" key="1">
    <source>
        <dbReference type="EMBL" id="KAK8852933.1"/>
    </source>
</evidence>
<comment type="caution">
    <text evidence="1">The sequence shown here is derived from an EMBL/GenBank/DDBJ whole genome shotgun (WGS) entry which is preliminary data.</text>
</comment>
<accession>A0ABR2HUW4</accession>
<organism evidence="1 2">
    <name type="scientific">Tritrichomonas musculus</name>
    <dbReference type="NCBI Taxonomy" id="1915356"/>
    <lineage>
        <taxon>Eukaryota</taxon>
        <taxon>Metamonada</taxon>
        <taxon>Parabasalia</taxon>
        <taxon>Tritrichomonadida</taxon>
        <taxon>Tritrichomonadidae</taxon>
        <taxon>Tritrichomonas</taxon>
    </lineage>
</organism>
<dbReference type="Proteomes" id="UP001470230">
    <property type="component" value="Unassembled WGS sequence"/>
</dbReference>
<protein>
    <recommendedName>
        <fullName evidence="3">AIG1-type G domain-containing protein</fullName>
    </recommendedName>
</protein>
<evidence type="ECO:0000313" key="2">
    <source>
        <dbReference type="Proteomes" id="UP001470230"/>
    </source>
</evidence>
<reference evidence="1 2" key="1">
    <citation type="submission" date="2024-04" db="EMBL/GenBank/DDBJ databases">
        <title>Tritrichomonas musculus Genome.</title>
        <authorList>
            <person name="Alves-Ferreira E."/>
            <person name="Grigg M."/>
            <person name="Lorenzi H."/>
            <person name="Galac M."/>
        </authorList>
    </citation>
    <scope>NUCLEOTIDE SEQUENCE [LARGE SCALE GENOMIC DNA]</scope>
    <source>
        <strain evidence="1 2">EAF2021</strain>
    </source>
</reference>
<evidence type="ECO:0008006" key="3">
    <source>
        <dbReference type="Google" id="ProtNLM"/>
    </source>
</evidence>
<name>A0ABR2HUW4_9EUKA</name>
<dbReference type="EMBL" id="JAPFFF010000023">
    <property type="protein sequence ID" value="KAK8852933.1"/>
    <property type="molecule type" value="Genomic_DNA"/>
</dbReference>